<keyword evidence="1 3" id="KW-0808">Transferase</keyword>
<dbReference type="InterPro" id="IPR004838">
    <property type="entry name" value="NHTrfase_class1_PyrdxlP-BS"/>
</dbReference>
<feature type="domain" description="Aminotransferase class I/classII large" evidence="2">
    <location>
        <begin position="50"/>
        <end position="364"/>
    </location>
</feature>
<dbReference type="RefSeq" id="WP_118336123.1">
    <property type="nucleotide sequence ID" value="NZ_AP025567.1"/>
</dbReference>
<evidence type="ECO:0000256" key="1">
    <source>
        <dbReference type="RuleBase" id="RU000481"/>
    </source>
</evidence>
<dbReference type="OrthoDB" id="9802328at2"/>
<dbReference type="InterPro" id="IPR015421">
    <property type="entry name" value="PyrdxlP-dep_Trfase_major"/>
</dbReference>
<protein>
    <recommendedName>
        <fullName evidence="1">Aminotransferase</fullName>
        <ecNumber evidence="1">2.6.1.-</ecNumber>
    </recommendedName>
</protein>
<comment type="cofactor">
    <cofactor evidence="1">
        <name>pyridoxal 5'-phosphate</name>
        <dbReference type="ChEBI" id="CHEBI:597326"/>
    </cofactor>
</comment>
<dbReference type="GO" id="GO:0008483">
    <property type="term" value="F:transaminase activity"/>
    <property type="evidence" value="ECO:0007669"/>
    <property type="project" value="UniProtKB-KW"/>
</dbReference>
<gene>
    <name evidence="3" type="ORF">DW099_14185</name>
</gene>
<dbReference type="CDD" id="cd00609">
    <property type="entry name" value="AAT_like"/>
    <property type="match status" value="1"/>
</dbReference>
<comment type="similarity">
    <text evidence="1">Belongs to the class-I pyridoxal-phosphate-dependent aminotransferase family.</text>
</comment>
<dbReference type="Proteomes" id="UP000284841">
    <property type="component" value="Unassembled WGS sequence"/>
</dbReference>
<organism evidence="3 4">
    <name type="scientific">Emergencia timonensis</name>
    <dbReference type="NCBI Taxonomy" id="1776384"/>
    <lineage>
        <taxon>Bacteria</taxon>
        <taxon>Bacillati</taxon>
        <taxon>Bacillota</taxon>
        <taxon>Clostridia</taxon>
        <taxon>Peptostreptococcales</taxon>
        <taxon>Anaerovoracaceae</taxon>
        <taxon>Emergencia</taxon>
    </lineage>
</organism>
<evidence type="ECO:0000259" key="2">
    <source>
        <dbReference type="Pfam" id="PF00155"/>
    </source>
</evidence>
<reference evidence="3 4" key="1">
    <citation type="submission" date="2018-08" db="EMBL/GenBank/DDBJ databases">
        <title>A genome reference for cultivated species of the human gut microbiota.</title>
        <authorList>
            <person name="Zou Y."/>
            <person name="Xue W."/>
            <person name="Luo G."/>
        </authorList>
    </citation>
    <scope>NUCLEOTIDE SEQUENCE [LARGE SCALE GENOMIC DNA]</scope>
    <source>
        <strain evidence="3 4">AM07-24</strain>
    </source>
</reference>
<dbReference type="InterPro" id="IPR015424">
    <property type="entry name" value="PyrdxlP-dep_Trfase"/>
</dbReference>
<accession>A0A415DYR8</accession>
<dbReference type="InterPro" id="IPR015422">
    <property type="entry name" value="PyrdxlP-dep_Trfase_small"/>
</dbReference>
<dbReference type="PROSITE" id="PS00105">
    <property type="entry name" value="AA_TRANSFER_CLASS_1"/>
    <property type="match status" value="1"/>
</dbReference>
<evidence type="ECO:0000313" key="3">
    <source>
        <dbReference type="EMBL" id="RHJ85986.1"/>
    </source>
</evidence>
<dbReference type="EC" id="2.6.1.-" evidence="1"/>
<dbReference type="Pfam" id="PF00155">
    <property type="entry name" value="Aminotran_1_2"/>
    <property type="match status" value="1"/>
</dbReference>
<dbReference type="NCBIfam" id="NF005593">
    <property type="entry name" value="PRK07324.1"/>
    <property type="match status" value="1"/>
</dbReference>
<dbReference type="AlphaFoldDB" id="A0A415DYR8"/>
<proteinExistence type="inferred from homology"/>
<dbReference type="SUPFAM" id="SSF53383">
    <property type="entry name" value="PLP-dependent transferases"/>
    <property type="match status" value="1"/>
</dbReference>
<dbReference type="Gene3D" id="3.40.640.10">
    <property type="entry name" value="Type I PLP-dependent aspartate aminotransferase-like (Major domain)"/>
    <property type="match status" value="1"/>
</dbReference>
<dbReference type="EMBL" id="QRMS01000004">
    <property type="protein sequence ID" value="RHJ85986.1"/>
    <property type="molecule type" value="Genomic_DNA"/>
</dbReference>
<keyword evidence="1 3" id="KW-0032">Aminotransferase</keyword>
<keyword evidence="4" id="KW-1185">Reference proteome</keyword>
<dbReference type="PANTHER" id="PTHR43510:SF1">
    <property type="entry name" value="AMINOTRANSFERASE FUNCTION, HYPOTHETICAL (EUROFUNG)"/>
    <property type="match status" value="1"/>
</dbReference>
<dbReference type="PANTHER" id="PTHR43510">
    <property type="entry name" value="AMINOTRANSFERASE FUNCTION, HYPOTHETICAL (EUROFUNG)"/>
    <property type="match status" value="1"/>
</dbReference>
<dbReference type="InterPro" id="IPR004839">
    <property type="entry name" value="Aminotransferase_I/II_large"/>
</dbReference>
<dbReference type="GO" id="GO:0030170">
    <property type="term" value="F:pyridoxal phosphate binding"/>
    <property type="evidence" value="ECO:0007669"/>
    <property type="project" value="InterPro"/>
</dbReference>
<evidence type="ECO:0000313" key="4">
    <source>
        <dbReference type="Proteomes" id="UP000284841"/>
    </source>
</evidence>
<name>A0A415DYR8_9FIRM</name>
<comment type="caution">
    <text evidence="3">The sequence shown here is derived from an EMBL/GenBank/DDBJ whole genome shotgun (WGS) entry which is preliminary data.</text>
</comment>
<dbReference type="STRING" id="1776384.GCA_900086585_01765"/>
<sequence>MKLERFKVERWMDEYEGFLTYDLGETCIDSLEVGELLELCGKDPDAFLSGLKGERLVYGHIHGSPELKKGIAGLYRDLTPEDVVPTHGGISANHMVIATLVDRGDNVVTVLPTYQQHYSIPESIGAEVRQLWLKKENEFVPDLLEMEALIDENTKLISICNPDNPTGAFVPEDVMMEIVKMADKVGAYILCDEAYRGISEDGSYMYSIADLYDKGISTSSMSKVFGLAGLRIGWIATKDQEIMKQFCGRRDYDTISCGYIDDILASLALAHKDKLYERNAKILLEGRNVLDKWVKETEGVDYVRPVAGTTALVYYDKDIPSFDFCVRLVKERGVLTTPGSCFEMEHCIRIGYAFSPDVLQKGLDIIAGLLKEI</sequence>
<dbReference type="Gene3D" id="3.90.1150.10">
    <property type="entry name" value="Aspartate Aminotransferase, domain 1"/>
    <property type="match status" value="1"/>
</dbReference>